<evidence type="ECO:0000256" key="1">
    <source>
        <dbReference type="ARBA" id="ARBA00022821"/>
    </source>
</evidence>
<keyword evidence="5" id="KW-1185">Reference proteome</keyword>
<evidence type="ECO:0000259" key="3">
    <source>
        <dbReference type="Pfam" id="PF00931"/>
    </source>
</evidence>
<gene>
    <name evidence="4" type="ORF">PIB30_010135</name>
</gene>
<sequence>MATALVVGAFLSATIQTLLDNISSSEFRDYFRSTLHELETTLSKLKDVVLNMEDLLDEIGYDSLRCKVEAATHQDINNQDILNLQSVSRRVSHRTPTSSLVNESAIVGRNDDKEKLVNMLLSDSDNGINGGSNIGVIAILGIGGVGKTTLAQLLYNNEQVQEHFDLKAWVCVSEDFDALRVTKTLPKSTAKISEDHDAENLDFLRVELKQRLRGKKFLFVLDDLWTFRFQHGKIPLDVRHFSCEQEVYDSFEKFEDFYELKSLRSFIPLSPVCLGKTHLSRKVLDDLLPSLKCLRVLSLARYSNITKLPTSIGNLVHLRYLDLSYTEIQHVHCTICRP</sequence>
<dbReference type="PRINTS" id="PR00364">
    <property type="entry name" value="DISEASERSIST"/>
</dbReference>
<dbReference type="SUPFAM" id="SSF52540">
    <property type="entry name" value="P-loop containing nucleoside triphosphate hydrolases"/>
    <property type="match status" value="1"/>
</dbReference>
<proteinExistence type="predicted"/>
<feature type="signal peptide" evidence="2">
    <location>
        <begin position="1"/>
        <end position="19"/>
    </location>
</feature>
<dbReference type="InterPro" id="IPR027417">
    <property type="entry name" value="P-loop_NTPase"/>
</dbReference>
<reference evidence="4 5" key="1">
    <citation type="journal article" date="2023" name="Plants (Basel)">
        <title>Bridging the Gap: Combining Genomics and Transcriptomics Approaches to Understand Stylosanthes scabra, an Orphan Legume from the Brazilian Caatinga.</title>
        <authorList>
            <person name="Ferreira-Neto J.R.C."/>
            <person name="da Silva M.D."/>
            <person name="Binneck E."/>
            <person name="de Melo N.F."/>
            <person name="da Silva R.H."/>
            <person name="de Melo A.L.T.M."/>
            <person name="Pandolfi V."/>
            <person name="Bustamante F.O."/>
            <person name="Brasileiro-Vidal A.C."/>
            <person name="Benko-Iseppon A.M."/>
        </authorList>
    </citation>
    <scope>NUCLEOTIDE SEQUENCE [LARGE SCALE GENOMIC DNA]</scope>
    <source>
        <tissue evidence="4">Leaves</tissue>
    </source>
</reference>
<dbReference type="InterPro" id="IPR032675">
    <property type="entry name" value="LRR_dom_sf"/>
</dbReference>
<accession>A0ABU6Z521</accession>
<dbReference type="Gene3D" id="3.80.10.10">
    <property type="entry name" value="Ribonuclease Inhibitor"/>
    <property type="match status" value="1"/>
</dbReference>
<comment type="caution">
    <text evidence="4">The sequence shown here is derived from an EMBL/GenBank/DDBJ whole genome shotgun (WGS) entry which is preliminary data.</text>
</comment>
<dbReference type="PANTHER" id="PTHR36766">
    <property type="entry name" value="PLANT BROAD-SPECTRUM MILDEW RESISTANCE PROTEIN RPW8"/>
    <property type="match status" value="1"/>
</dbReference>
<keyword evidence="1" id="KW-0611">Plant defense</keyword>
<evidence type="ECO:0000256" key="2">
    <source>
        <dbReference type="SAM" id="SignalP"/>
    </source>
</evidence>
<keyword evidence="2" id="KW-0732">Signal</keyword>
<dbReference type="Gene3D" id="3.40.50.300">
    <property type="entry name" value="P-loop containing nucleotide triphosphate hydrolases"/>
    <property type="match status" value="1"/>
</dbReference>
<name>A0ABU6Z521_9FABA</name>
<dbReference type="SUPFAM" id="SSF52047">
    <property type="entry name" value="RNI-like"/>
    <property type="match status" value="1"/>
</dbReference>
<dbReference type="Proteomes" id="UP001341840">
    <property type="component" value="Unassembled WGS sequence"/>
</dbReference>
<dbReference type="Pfam" id="PF00931">
    <property type="entry name" value="NB-ARC"/>
    <property type="match status" value="1"/>
</dbReference>
<feature type="chain" id="PRO_5046276056" description="NB-ARC domain-containing protein" evidence="2">
    <location>
        <begin position="20"/>
        <end position="338"/>
    </location>
</feature>
<organism evidence="4 5">
    <name type="scientific">Stylosanthes scabra</name>
    <dbReference type="NCBI Taxonomy" id="79078"/>
    <lineage>
        <taxon>Eukaryota</taxon>
        <taxon>Viridiplantae</taxon>
        <taxon>Streptophyta</taxon>
        <taxon>Embryophyta</taxon>
        <taxon>Tracheophyta</taxon>
        <taxon>Spermatophyta</taxon>
        <taxon>Magnoliopsida</taxon>
        <taxon>eudicotyledons</taxon>
        <taxon>Gunneridae</taxon>
        <taxon>Pentapetalae</taxon>
        <taxon>rosids</taxon>
        <taxon>fabids</taxon>
        <taxon>Fabales</taxon>
        <taxon>Fabaceae</taxon>
        <taxon>Papilionoideae</taxon>
        <taxon>50 kb inversion clade</taxon>
        <taxon>dalbergioids sensu lato</taxon>
        <taxon>Dalbergieae</taxon>
        <taxon>Pterocarpus clade</taxon>
        <taxon>Stylosanthes</taxon>
    </lineage>
</organism>
<dbReference type="EMBL" id="JASCZI010271884">
    <property type="protein sequence ID" value="MED6216695.1"/>
    <property type="molecule type" value="Genomic_DNA"/>
</dbReference>
<dbReference type="PANTHER" id="PTHR36766:SF40">
    <property type="entry name" value="DISEASE RESISTANCE PROTEIN RGA3"/>
    <property type="match status" value="1"/>
</dbReference>
<evidence type="ECO:0000313" key="4">
    <source>
        <dbReference type="EMBL" id="MED6216695.1"/>
    </source>
</evidence>
<evidence type="ECO:0000313" key="5">
    <source>
        <dbReference type="Proteomes" id="UP001341840"/>
    </source>
</evidence>
<protein>
    <recommendedName>
        <fullName evidence="3">NB-ARC domain-containing protein</fullName>
    </recommendedName>
</protein>
<feature type="domain" description="NB-ARC" evidence="3">
    <location>
        <begin position="112"/>
        <end position="227"/>
    </location>
</feature>
<dbReference type="InterPro" id="IPR002182">
    <property type="entry name" value="NB-ARC"/>
</dbReference>